<evidence type="ECO:0000256" key="7">
    <source>
        <dbReference type="SAM" id="MobiDB-lite"/>
    </source>
</evidence>
<keyword evidence="4" id="KW-0539">Nucleus</keyword>
<dbReference type="PANTHER" id="PTHR13522:SF3">
    <property type="entry name" value="U6 SNRNA PHOSPHODIESTERASE 1"/>
    <property type="match status" value="1"/>
</dbReference>
<dbReference type="Pfam" id="PF09749">
    <property type="entry name" value="HVSL"/>
    <property type="match status" value="1"/>
</dbReference>
<dbReference type="PANTHER" id="PTHR13522">
    <property type="entry name" value="U6 SNRNA PHOSPHODIESTERASE 1"/>
    <property type="match status" value="1"/>
</dbReference>
<dbReference type="GO" id="GO:0016829">
    <property type="term" value="F:lyase activity"/>
    <property type="evidence" value="ECO:0007669"/>
    <property type="project" value="UniProtKB-KW"/>
</dbReference>
<dbReference type="Gene3D" id="3.90.1140.10">
    <property type="entry name" value="Cyclic phosphodiesterase"/>
    <property type="match status" value="1"/>
</dbReference>
<evidence type="ECO:0000256" key="4">
    <source>
        <dbReference type="ARBA" id="ARBA00023242"/>
    </source>
</evidence>
<dbReference type="STRING" id="554065.E1ZJZ5"/>
<reference evidence="8 9" key="1">
    <citation type="journal article" date="2010" name="Plant Cell">
        <title>The Chlorella variabilis NC64A genome reveals adaptation to photosymbiosis, coevolution with viruses, and cryptic sex.</title>
        <authorList>
            <person name="Blanc G."/>
            <person name="Duncan G."/>
            <person name="Agarkova I."/>
            <person name="Borodovsky M."/>
            <person name="Gurnon J."/>
            <person name="Kuo A."/>
            <person name="Lindquist E."/>
            <person name="Lucas S."/>
            <person name="Pangilinan J."/>
            <person name="Polle J."/>
            <person name="Salamov A."/>
            <person name="Terry A."/>
            <person name="Yamada T."/>
            <person name="Dunigan D.D."/>
            <person name="Grigoriev I.V."/>
            <person name="Claverie J.M."/>
            <person name="Van Etten J.L."/>
        </authorList>
    </citation>
    <scope>NUCLEOTIDE SEQUENCE [LARGE SCALE GENOMIC DNA]</scope>
    <source>
        <strain evidence="8 9">NC64A</strain>
    </source>
</reference>
<dbReference type="OrthoDB" id="515341at2759"/>
<organism evidence="9">
    <name type="scientific">Chlorella variabilis</name>
    <name type="common">Green alga</name>
    <dbReference type="NCBI Taxonomy" id="554065"/>
    <lineage>
        <taxon>Eukaryota</taxon>
        <taxon>Viridiplantae</taxon>
        <taxon>Chlorophyta</taxon>
        <taxon>core chlorophytes</taxon>
        <taxon>Trebouxiophyceae</taxon>
        <taxon>Chlorellales</taxon>
        <taxon>Chlorellaceae</taxon>
        <taxon>Chlorella clade</taxon>
        <taxon>Chlorella</taxon>
    </lineage>
</organism>
<dbReference type="EMBL" id="GL433849">
    <property type="protein sequence ID" value="EFN54078.1"/>
    <property type="molecule type" value="Genomic_DNA"/>
</dbReference>
<protein>
    <recommendedName>
        <fullName evidence="5">U6 snRNA phosphodiesterase 1</fullName>
    </recommendedName>
    <alternativeName>
        <fullName evidence="6">3'-5' RNA exonuclease USB1</fullName>
    </alternativeName>
</protein>
<feature type="region of interest" description="Disordered" evidence="7">
    <location>
        <begin position="125"/>
        <end position="155"/>
    </location>
</feature>
<dbReference type="Proteomes" id="UP000008141">
    <property type="component" value="Unassembled WGS sequence"/>
</dbReference>
<dbReference type="GO" id="GO:0000175">
    <property type="term" value="F:3'-5'-RNA exonuclease activity"/>
    <property type="evidence" value="ECO:0007669"/>
    <property type="project" value="TreeGrafter"/>
</dbReference>
<keyword evidence="1" id="KW-0540">Nuclease</keyword>
<accession>E1ZJZ5</accession>
<evidence type="ECO:0000256" key="5">
    <source>
        <dbReference type="ARBA" id="ARBA00029543"/>
    </source>
</evidence>
<evidence type="ECO:0000256" key="2">
    <source>
        <dbReference type="ARBA" id="ARBA00022801"/>
    </source>
</evidence>
<name>E1ZJZ5_CHLVA</name>
<keyword evidence="3" id="KW-0456">Lyase</keyword>
<feature type="region of interest" description="Disordered" evidence="7">
    <location>
        <begin position="1"/>
        <end position="82"/>
    </location>
</feature>
<dbReference type="KEGG" id="cvr:CHLNCDRAFT_136195"/>
<dbReference type="FunCoup" id="E1ZJZ5">
    <property type="interactions" value="914"/>
</dbReference>
<dbReference type="eggNOG" id="KOG3102">
    <property type="taxonomic scope" value="Eukaryota"/>
</dbReference>
<feature type="region of interest" description="Disordered" evidence="7">
    <location>
        <begin position="235"/>
        <end position="264"/>
    </location>
</feature>
<evidence type="ECO:0000256" key="1">
    <source>
        <dbReference type="ARBA" id="ARBA00022722"/>
    </source>
</evidence>
<sequence>MDALLGYGSESQSGSESDVSDSWTSEPSLKRQKSSSSPPLSRPRSPALPAPSLLPPAGALLDGTYSPPPAHQQRQLEQAVLHQGRSRAFPHVTGNYPTHALEALLQLLCARLPSLQPAAAAASASHVSDSGGGASSSPAAAPGQPSAPPPRLAQPRYHISLSRTVPLRLHQIEPLVADLRKRLRQQETFCIRMGRAEVFCNDDRSRTFLSLRACGVGGVGDSGCCPVADAAQAADAAQQQQREGGEEAGGEVRGPAEAGAGPQPYSRQLVGLSHAVSRVFAAHALPRFYAEPRPHASVAWVLGDHQQALEAALAVAEVQQAARRLAERPWQLRPAAVVCKAGQREHAVWQAALADAEGGPR</sequence>
<evidence type="ECO:0000313" key="8">
    <source>
        <dbReference type="EMBL" id="EFN54078.1"/>
    </source>
</evidence>
<dbReference type="AlphaFoldDB" id="E1ZJZ5"/>
<keyword evidence="2" id="KW-0378">Hydrolase</keyword>
<feature type="compositionally biased region" description="Low complexity" evidence="7">
    <location>
        <begin position="34"/>
        <end position="45"/>
    </location>
</feature>
<dbReference type="GeneID" id="17353294"/>
<dbReference type="RefSeq" id="XP_005846180.1">
    <property type="nucleotide sequence ID" value="XM_005846118.1"/>
</dbReference>
<evidence type="ECO:0000256" key="3">
    <source>
        <dbReference type="ARBA" id="ARBA00023239"/>
    </source>
</evidence>
<dbReference type="InterPro" id="IPR027521">
    <property type="entry name" value="Usb1"/>
</dbReference>
<dbReference type="GO" id="GO:0005634">
    <property type="term" value="C:nucleus"/>
    <property type="evidence" value="ECO:0007669"/>
    <property type="project" value="TreeGrafter"/>
</dbReference>
<feature type="compositionally biased region" description="Low complexity" evidence="7">
    <location>
        <begin position="125"/>
        <end position="144"/>
    </location>
</feature>
<proteinExistence type="predicted"/>
<dbReference type="InParanoid" id="E1ZJZ5"/>
<evidence type="ECO:0000256" key="6">
    <source>
        <dbReference type="ARBA" id="ARBA00030030"/>
    </source>
</evidence>
<keyword evidence="9" id="KW-1185">Reference proteome</keyword>
<feature type="compositionally biased region" description="Low complexity" evidence="7">
    <location>
        <begin position="1"/>
        <end position="27"/>
    </location>
</feature>
<gene>
    <name evidence="8" type="ORF">CHLNCDRAFT_136195</name>
</gene>
<dbReference type="GO" id="GO:0034477">
    <property type="term" value="P:U6 snRNA 3'-end processing"/>
    <property type="evidence" value="ECO:0007669"/>
    <property type="project" value="InterPro"/>
</dbReference>
<evidence type="ECO:0000313" key="9">
    <source>
        <dbReference type="Proteomes" id="UP000008141"/>
    </source>
</evidence>